<dbReference type="Gene3D" id="3.30.530.20">
    <property type="match status" value="1"/>
</dbReference>
<evidence type="ECO:0000259" key="1">
    <source>
        <dbReference type="SMART" id="SM00871"/>
    </source>
</evidence>
<dbReference type="SUPFAM" id="SSF55961">
    <property type="entry name" value="Bet v1-like"/>
    <property type="match status" value="1"/>
</dbReference>
<dbReference type="Pfam" id="PF06445">
    <property type="entry name" value="GyrI-like"/>
    <property type="match status" value="1"/>
</dbReference>
<dbReference type="AlphaFoldDB" id="A0A1Y1T0T7"/>
<name>A0A1Y1T0T7_9FLAO</name>
<evidence type="ECO:0000313" key="3">
    <source>
        <dbReference type="Proteomes" id="UP000192746"/>
    </source>
</evidence>
<dbReference type="InterPro" id="IPR010499">
    <property type="entry name" value="AraC_E-bd"/>
</dbReference>
<protein>
    <submittedName>
        <fullName evidence="2">Transcriptional activator</fullName>
    </submittedName>
</protein>
<dbReference type="RefSeq" id="WP_084842637.1">
    <property type="nucleotide sequence ID" value="NZ_ARYN01000015.1"/>
</dbReference>
<dbReference type="InterPro" id="IPR029442">
    <property type="entry name" value="GyrI-like"/>
</dbReference>
<comment type="caution">
    <text evidence="2">The sequence shown here is derived from an EMBL/GenBank/DDBJ whole genome shotgun (WGS) entry which is preliminary data.</text>
</comment>
<proteinExistence type="predicted"/>
<reference evidence="2 3" key="1">
    <citation type="submission" date="2013-04" db="EMBL/GenBank/DDBJ databases">
        <title>Zunongwangia sp. 22II14-10F7 Genome Sequencing.</title>
        <authorList>
            <person name="Lai Q."/>
            <person name="Shao Z."/>
        </authorList>
    </citation>
    <scope>NUCLEOTIDE SEQUENCE [LARGE SCALE GENOMIC DNA]</scope>
    <source>
        <strain evidence="2 3">22II14-10F7</strain>
    </source>
</reference>
<dbReference type="InterPro" id="IPR023393">
    <property type="entry name" value="START-like_dom_sf"/>
</dbReference>
<dbReference type="STRING" id="1185767.IIF7_15605"/>
<dbReference type="SUPFAM" id="SSF55136">
    <property type="entry name" value="Probable bacterial effector-binding domain"/>
    <property type="match status" value="1"/>
</dbReference>
<dbReference type="CDD" id="cd07818">
    <property type="entry name" value="SRPBCC_1"/>
    <property type="match status" value="1"/>
</dbReference>
<dbReference type="EMBL" id="ARYN01000015">
    <property type="protein sequence ID" value="ORL44422.1"/>
    <property type="molecule type" value="Genomic_DNA"/>
</dbReference>
<gene>
    <name evidence="2" type="ORF">IIF7_15605</name>
</gene>
<dbReference type="OrthoDB" id="9807923at2"/>
<organism evidence="2 3">
    <name type="scientific">Zunongwangia atlantica 22II14-10F7</name>
    <dbReference type="NCBI Taxonomy" id="1185767"/>
    <lineage>
        <taxon>Bacteria</taxon>
        <taxon>Pseudomonadati</taxon>
        <taxon>Bacteroidota</taxon>
        <taxon>Flavobacteriia</taxon>
        <taxon>Flavobacteriales</taxon>
        <taxon>Flavobacteriaceae</taxon>
        <taxon>Zunongwangia</taxon>
    </lineage>
</organism>
<dbReference type="SMART" id="SM00871">
    <property type="entry name" value="AraC_E_bind"/>
    <property type="match status" value="1"/>
</dbReference>
<dbReference type="Proteomes" id="UP000192746">
    <property type="component" value="Unassembled WGS sequence"/>
</dbReference>
<accession>A0A1Y1T0T7</accession>
<evidence type="ECO:0000313" key="2">
    <source>
        <dbReference type="EMBL" id="ORL44422.1"/>
    </source>
</evidence>
<feature type="domain" description="AraC effector-binding" evidence="1">
    <location>
        <begin position="210"/>
        <end position="344"/>
    </location>
</feature>
<dbReference type="InterPro" id="IPR011256">
    <property type="entry name" value="Reg_factor_effector_dom_sf"/>
</dbReference>
<keyword evidence="3" id="KW-1185">Reference proteome</keyword>
<dbReference type="Gene3D" id="3.20.80.10">
    <property type="entry name" value="Regulatory factor, effector binding domain"/>
    <property type="match status" value="1"/>
</dbReference>
<sequence length="344" mass="39502">MKIFKYLLFLILIVLIGGSIYVATKDGDYKFEESKVFNAPQEIVFKEVNNLQNWEYWDPWNQDSDDLIISYGDTLQGEGAVYYWESSEIGDTKITTLETQPFSQVIQKITLPHTFTNASSKMYWTFEALENNQTKVTWGMEGKQSFKEKLSFLLSEESLQEIMRPKFEKGLRKMQDVITNKMNEYSISVDGVVNHGGGYFMYTTTASKISQVTEKMQPMITEVANFMEAQNIERIGNPFVLYNDWDQSGGTAIFSAGYFTPSEVITPMDANVLNGNMPNQKVLKAVLKGNYKNLEEAWNKAYEYIEENGLEVNETTKPFEVYLNKPEETPNPANWITNIYIPVN</sequence>